<protein>
    <submittedName>
        <fullName evidence="6">MurR/RpiR family transcriptional regulator</fullName>
    </submittedName>
</protein>
<evidence type="ECO:0000313" key="6">
    <source>
        <dbReference type="EMBL" id="MCC2198508.1"/>
    </source>
</evidence>
<dbReference type="InterPro" id="IPR000281">
    <property type="entry name" value="HTH_RpiR"/>
</dbReference>
<dbReference type="SUPFAM" id="SSF46689">
    <property type="entry name" value="Homeodomain-like"/>
    <property type="match status" value="1"/>
</dbReference>
<gene>
    <name evidence="6" type="ORF">LKD23_01815</name>
</gene>
<dbReference type="InterPro" id="IPR001347">
    <property type="entry name" value="SIS_dom"/>
</dbReference>
<evidence type="ECO:0000256" key="1">
    <source>
        <dbReference type="ARBA" id="ARBA00023015"/>
    </source>
</evidence>
<dbReference type="InterPro" id="IPR036388">
    <property type="entry name" value="WH-like_DNA-bd_sf"/>
</dbReference>
<dbReference type="InterPro" id="IPR047640">
    <property type="entry name" value="RpiR-like"/>
</dbReference>
<feature type="domain" description="SIS" evidence="5">
    <location>
        <begin position="126"/>
        <end position="266"/>
    </location>
</feature>
<accession>A0ABS8F6V2</accession>
<dbReference type="SUPFAM" id="SSF53697">
    <property type="entry name" value="SIS domain"/>
    <property type="match status" value="1"/>
</dbReference>
<feature type="domain" description="HTH rpiR-type" evidence="4">
    <location>
        <begin position="5"/>
        <end position="81"/>
    </location>
</feature>
<keyword evidence="2" id="KW-0238">DNA-binding</keyword>
<dbReference type="InterPro" id="IPR009057">
    <property type="entry name" value="Homeodomain-like_sf"/>
</dbReference>
<dbReference type="PANTHER" id="PTHR30514:SF1">
    <property type="entry name" value="HTH-TYPE TRANSCRIPTIONAL REGULATOR HEXR-RELATED"/>
    <property type="match status" value="1"/>
</dbReference>
<proteinExistence type="predicted"/>
<comment type="caution">
    <text evidence="6">The sequence shown here is derived from an EMBL/GenBank/DDBJ whole genome shotgun (WGS) entry which is preliminary data.</text>
</comment>
<evidence type="ECO:0000256" key="3">
    <source>
        <dbReference type="ARBA" id="ARBA00023163"/>
    </source>
</evidence>
<evidence type="ECO:0000259" key="4">
    <source>
        <dbReference type="PROSITE" id="PS51071"/>
    </source>
</evidence>
<evidence type="ECO:0000313" key="7">
    <source>
        <dbReference type="Proteomes" id="UP001430637"/>
    </source>
</evidence>
<evidence type="ECO:0000259" key="5">
    <source>
        <dbReference type="PROSITE" id="PS51464"/>
    </source>
</evidence>
<dbReference type="PROSITE" id="PS51071">
    <property type="entry name" value="HTH_RPIR"/>
    <property type="match status" value="1"/>
</dbReference>
<dbReference type="PROSITE" id="PS51464">
    <property type="entry name" value="SIS"/>
    <property type="match status" value="1"/>
</dbReference>
<dbReference type="Gene3D" id="1.10.10.10">
    <property type="entry name" value="Winged helix-like DNA-binding domain superfamily/Winged helix DNA-binding domain"/>
    <property type="match status" value="1"/>
</dbReference>
<dbReference type="EMBL" id="JAJEQL010000003">
    <property type="protein sequence ID" value="MCC2198508.1"/>
    <property type="molecule type" value="Genomic_DNA"/>
</dbReference>
<dbReference type="CDD" id="cd05013">
    <property type="entry name" value="SIS_RpiR"/>
    <property type="match status" value="1"/>
</dbReference>
<dbReference type="Proteomes" id="UP001430637">
    <property type="component" value="Unassembled WGS sequence"/>
</dbReference>
<keyword evidence="3" id="KW-0804">Transcription</keyword>
<sequence length="266" mass="29402">MCEAPGSVVTLLCSGIQLYSAERRIADCILADVKRASMCTSAELARLSSSSEATITRLCHKLGFENYRKFQLALARDAMEQQETARRTREEGQDELRQALLDIQANREEELRATIQAIDTRQLRRVLSLLRSCEVIEVVSEGRSLPVALDASIRFGHLGKRCVASALHEKTLAFAQTLTPKDLLMAFSTSGRDTGLEEVISAAKVRGAPVLLITCDSHSPLAHLSDYVMTASNREQRLIEGSHAASLLSPNILVEVLYYLLRMEKA</sequence>
<keyword evidence="1" id="KW-0805">Transcription regulation</keyword>
<keyword evidence="7" id="KW-1185">Reference proteome</keyword>
<dbReference type="Gene3D" id="3.40.50.10490">
    <property type="entry name" value="Glucose-6-phosphate isomerase like protein, domain 1"/>
    <property type="match status" value="1"/>
</dbReference>
<dbReference type="PANTHER" id="PTHR30514">
    <property type="entry name" value="GLUCOKINASE"/>
    <property type="match status" value="1"/>
</dbReference>
<reference evidence="6" key="1">
    <citation type="submission" date="2021-10" db="EMBL/GenBank/DDBJ databases">
        <title>Anaerobic single-cell dispensing facilitates the cultivation of human gut bacteria.</title>
        <authorList>
            <person name="Afrizal A."/>
        </authorList>
    </citation>
    <scope>NUCLEOTIDE SEQUENCE</scope>
    <source>
        <strain evidence="6">CLA-AA-H233</strain>
    </source>
</reference>
<dbReference type="InterPro" id="IPR035472">
    <property type="entry name" value="RpiR-like_SIS"/>
</dbReference>
<dbReference type="Pfam" id="PF01380">
    <property type="entry name" value="SIS"/>
    <property type="match status" value="1"/>
</dbReference>
<organism evidence="6 7">
    <name type="scientific">Faecalibacterium butyricigenerans</name>
    <dbReference type="NCBI Taxonomy" id="1851427"/>
    <lineage>
        <taxon>Bacteria</taxon>
        <taxon>Bacillati</taxon>
        <taxon>Bacillota</taxon>
        <taxon>Clostridia</taxon>
        <taxon>Eubacteriales</taxon>
        <taxon>Oscillospiraceae</taxon>
        <taxon>Faecalibacterium</taxon>
    </lineage>
</organism>
<dbReference type="RefSeq" id="WP_227620093.1">
    <property type="nucleotide sequence ID" value="NZ_JAJEQL010000003.1"/>
</dbReference>
<name>A0ABS8F6V2_9FIRM</name>
<evidence type="ECO:0000256" key="2">
    <source>
        <dbReference type="ARBA" id="ARBA00023125"/>
    </source>
</evidence>
<dbReference type="InterPro" id="IPR046348">
    <property type="entry name" value="SIS_dom_sf"/>
</dbReference>
<dbReference type="Pfam" id="PF01418">
    <property type="entry name" value="HTH_6"/>
    <property type="match status" value="1"/>
</dbReference>